<dbReference type="SUPFAM" id="SSF53756">
    <property type="entry name" value="UDP-Glycosyltransferase/glycogen phosphorylase"/>
    <property type="match status" value="1"/>
</dbReference>
<feature type="domain" description="Spore protein YkvP/CgeB glycosyl transferase-like" evidence="1">
    <location>
        <begin position="170"/>
        <end position="319"/>
    </location>
</feature>
<reference evidence="2" key="1">
    <citation type="journal article" date="2024" name="Int. J. Syst. Evol. Microbiol.">
        <title>Polycladomyces zharkentensis sp. nov., a novel thermophilic cellulose- and starch-degrading member of the Bacillota from a geothermal aquifer in Kazakhstan.</title>
        <authorList>
            <person name="Mashzhan A."/>
            <person name="Kistaubayeva A."/>
            <person name="Javier-Lopez R."/>
            <person name="Bissenova U."/>
            <person name="Bissenbay A."/>
            <person name="Birkeland N.K."/>
        </authorList>
    </citation>
    <scope>NUCLEOTIDE SEQUENCE</scope>
    <source>
        <strain evidence="2">ZKZ2T</strain>
    </source>
</reference>
<proteinExistence type="predicted"/>
<dbReference type="RefSeq" id="WP_205494615.1">
    <property type="nucleotide sequence ID" value="NZ_JAFHAP010000008.1"/>
</dbReference>
<gene>
    <name evidence="2" type="ORF">JQC72_08055</name>
</gene>
<dbReference type="Gene3D" id="3.40.50.2000">
    <property type="entry name" value="Glycogen Phosphorylase B"/>
    <property type="match status" value="1"/>
</dbReference>
<accession>A0ABS2WJ99</accession>
<dbReference type="InterPro" id="IPR055259">
    <property type="entry name" value="YkvP/CgeB_Glyco_trans-like"/>
</dbReference>
<organism evidence="2 3">
    <name type="scientific">Polycladomyces zharkentensis</name>
    <dbReference type="NCBI Taxonomy" id="2807616"/>
    <lineage>
        <taxon>Bacteria</taxon>
        <taxon>Bacillati</taxon>
        <taxon>Bacillota</taxon>
        <taxon>Bacilli</taxon>
        <taxon>Bacillales</taxon>
        <taxon>Thermoactinomycetaceae</taxon>
        <taxon>Polycladomyces</taxon>
    </lineage>
</organism>
<dbReference type="Pfam" id="PF13524">
    <property type="entry name" value="Glyco_trans_1_2"/>
    <property type="match status" value="1"/>
</dbReference>
<evidence type="ECO:0000313" key="2">
    <source>
        <dbReference type="EMBL" id="MBN2909479.1"/>
    </source>
</evidence>
<name>A0ABS2WJ99_9BACL</name>
<dbReference type="Proteomes" id="UP001177120">
    <property type="component" value="Unassembled WGS sequence"/>
</dbReference>
<evidence type="ECO:0000259" key="1">
    <source>
        <dbReference type="Pfam" id="PF13524"/>
    </source>
</evidence>
<comment type="caution">
    <text evidence="2">The sequence shown here is derived from an EMBL/GenBank/DDBJ whole genome shotgun (WGS) entry which is preliminary data.</text>
</comment>
<sequence length="638" mass="72093">MRGVYVSTSVRNPFGFLDREVVRALRRVGVEVVCVSPGPGFPSTLARAVRMHRPHFILAMLGCRLKEADLHAIRRVPVPTAVWYTDDPYAVDDSLRTCRFFDVVFTNERTCVSVYRRHGCPNVVHLPLAAPYPAYAPRRTFFDYGSRICLLGSAFDNRLAAVRKLMPFLSEHPTRLIGPGWRRALKGQRSGNIRTLDRWVSPVEACRYYNGADIVINVHRSPLDRHLGQNRRGIGARTPNNRTFEIAACATFQLTDKRDGLAELYEPGREIHHYETLEECRSLIDYYLRKDEERDRMACRAYERTLREHLYEHRMIAILRYLFPRRSFRFRAETGVETATAGKSSWHLTGEMTRLPGAGGRFVLICPEHESAAPDTIRQWLMYAEGDSGIGMLYPGSDLPQWTTSQTATGTVALVRRAVFRRAVQTGCRNLASLAAFCRRHGKRIISVGRGSEENGNLEHEERPEELAHPGEMMRSALRERIACAVVALTKPTPFVSPPAWMPDAMRGSIGVLGLPTVEEERWRDWLKACQPTGMQVMTVHSLRQSLLGGTSRALLKSRPVHVVVAPSRRSEAASTISRGYCIARVTFLQPGSTAEQLRDTICRSQASWVWLFVSPSRALYLAPLLARECYRSVIALC</sequence>
<evidence type="ECO:0000313" key="3">
    <source>
        <dbReference type="Proteomes" id="UP001177120"/>
    </source>
</evidence>
<dbReference type="EMBL" id="JAFHAP010000008">
    <property type="protein sequence ID" value="MBN2909479.1"/>
    <property type="molecule type" value="Genomic_DNA"/>
</dbReference>
<keyword evidence="3" id="KW-1185">Reference proteome</keyword>
<protein>
    <submittedName>
        <fullName evidence="2">Glycosyltransferase</fullName>
    </submittedName>
</protein>